<accession>A0ABU6UG10</accession>
<evidence type="ECO:0000313" key="3">
    <source>
        <dbReference type="Proteomes" id="UP001341840"/>
    </source>
</evidence>
<keyword evidence="3" id="KW-1185">Reference proteome</keyword>
<evidence type="ECO:0008006" key="4">
    <source>
        <dbReference type="Google" id="ProtNLM"/>
    </source>
</evidence>
<protein>
    <recommendedName>
        <fullName evidence="4">DUF4283 domain-containing protein</fullName>
    </recommendedName>
</protein>
<dbReference type="EMBL" id="JASCZI010121157">
    <property type="protein sequence ID" value="MED6160207.1"/>
    <property type="molecule type" value="Genomic_DNA"/>
</dbReference>
<gene>
    <name evidence="2" type="ORF">PIB30_049188</name>
</gene>
<proteinExistence type="predicted"/>
<evidence type="ECO:0000313" key="2">
    <source>
        <dbReference type="EMBL" id="MED6160207.1"/>
    </source>
</evidence>
<sequence length="537" mass="60397">MEAGTQIGNKATTEDMKEVDVVWADEQRQRLKISLLGVSVKPIEFRKVMYKLLDDWGGPGEIECRDVGPFRCLITFKSEEIRDDAMQDELLLSLFDEIRPHWEIFWSLLRRVWIEIMGFPIGLWCNENLEKIVKLWGKMVKIDDRTEESKSYSTARIIMDCFQWERIHEWVKLKIDDREFQVFVKEFGSEVYSVQSHPDLGSKSSLSVTEQASLEMGAELQEEVERSQAATTFTNLKICNVNDPVSDAIMMNKWENVFSFNPKGVNGDVNSDVAMGGARDELNYGEVPLRNGDDVEQLDFDPMTLEAQLANGCPWPMKDLGDPTNRMPMSSNTASDLGHGSESSMSCPFSTGAPNESEGIVVRETPTDCANEFGKFTQNRRREINALVDDIQSDRTPLKEGTVETEKGGHVVSDSEDVESDETLYLINEEARAKARISALSDENDNVLIGSSVRVTAVENLIEDREPYFEAGTSSWVGDTLPFDSGAFGEKEGVEFVEESATDDIDEEALLAEADESKKIWGRGASPLIAVTRRRSW</sequence>
<evidence type="ECO:0000256" key="1">
    <source>
        <dbReference type="SAM" id="MobiDB-lite"/>
    </source>
</evidence>
<comment type="caution">
    <text evidence="2">The sequence shown here is derived from an EMBL/GenBank/DDBJ whole genome shotgun (WGS) entry which is preliminary data.</text>
</comment>
<feature type="region of interest" description="Disordered" evidence="1">
    <location>
        <begin position="326"/>
        <end position="355"/>
    </location>
</feature>
<organism evidence="2 3">
    <name type="scientific">Stylosanthes scabra</name>
    <dbReference type="NCBI Taxonomy" id="79078"/>
    <lineage>
        <taxon>Eukaryota</taxon>
        <taxon>Viridiplantae</taxon>
        <taxon>Streptophyta</taxon>
        <taxon>Embryophyta</taxon>
        <taxon>Tracheophyta</taxon>
        <taxon>Spermatophyta</taxon>
        <taxon>Magnoliopsida</taxon>
        <taxon>eudicotyledons</taxon>
        <taxon>Gunneridae</taxon>
        <taxon>Pentapetalae</taxon>
        <taxon>rosids</taxon>
        <taxon>fabids</taxon>
        <taxon>Fabales</taxon>
        <taxon>Fabaceae</taxon>
        <taxon>Papilionoideae</taxon>
        <taxon>50 kb inversion clade</taxon>
        <taxon>dalbergioids sensu lato</taxon>
        <taxon>Dalbergieae</taxon>
        <taxon>Pterocarpus clade</taxon>
        <taxon>Stylosanthes</taxon>
    </lineage>
</organism>
<feature type="compositionally biased region" description="Polar residues" evidence="1">
    <location>
        <begin position="327"/>
        <end position="354"/>
    </location>
</feature>
<dbReference type="Proteomes" id="UP001341840">
    <property type="component" value="Unassembled WGS sequence"/>
</dbReference>
<reference evidence="2 3" key="1">
    <citation type="journal article" date="2023" name="Plants (Basel)">
        <title>Bridging the Gap: Combining Genomics and Transcriptomics Approaches to Understand Stylosanthes scabra, an Orphan Legume from the Brazilian Caatinga.</title>
        <authorList>
            <person name="Ferreira-Neto J.R.C."/>
            <person name="da Silva M.D."/>
            <person name="Binneck E."/>
            <person name="de Melo N.F."/>
            <person name="da Silva R.H."/>
            <person name="de Melo A.L.T.M."/>
            <person name="Pandolfi V."/>
            <person name="Bustamante F.O."/>
            <person name="Brasileiro-Vidal A.C."/>
            <person name="Benko-Iseppon A.M."/>
        </authorList>
    </citation>
    <scope>NUCLEOTIDE SEQUENCE [LARGE SCALE GENOMIC DNA]</scope>
    <source>
        <tissue evidence="2">Leaves</tissue>
    </source>
</reference>
<name>A0ABU6UG10_9FABA</name>